<sequence>MALGLAQPDECPGPGWAATGQAGRAVYNTRLTDGI</sequence>
<dbReference type="EMBL" id="CAJSLV010000050">
    <property type="protein sequence ID" value="CAG6393728.1"/>
    <property type="molecule type" value="Genomic_DNA"/>
</dbReference>
<evidence type="ECO:0000313" key="2">
    <source>
        <dbReference type="Proteomes" id="UP001152519"/>
    </source>
</evidence>
<proteinExistence type="predicted"/>
<reference evidence="1" key="1">
    <citation type="submission" date="2021-05" db="EMBL/GenBank/DDBJ databases">
        <authorList>
            <person name="Arsene-Ploetze F."/>
        </authorList>
    </citation>
    <scope>NUCLEOTIDE SEQUENCE</scope>
    <source>
        <strain evidence="1">DSM 42138</strain>
    </source>
</reference>
<organism evidence="1 2">
    <name type="scientific">Actinacidiphila cocklensis</name>
    <dbReference type="NCBI Taxonomy" id="887465"/>
    <lineage>
        <taxon>Bacteria</taxon>
        <taxon>Bacillati</taxon>
        <taxon>Actinomycetota</taxon>
        <taxon>Actinomycetes</taxon>
        <taxon>Kitasatosporales</taxon>
        <taxon>Streptomycetaceae</taxon>
        <taxon>Actinacidiphila</taxon>
    </lineage>
</organism>
<dbReference type="AlphaFoldDB" id="A0A9W4DPH3"/>
<dbReference type="Proteomes" id="UP001152519">
    <property type="component" value="Unassembled WGS sequence"/>
</dbReference>
<name>A0A9W4DPH3_9ACTN</name>
<evidence type="ECO:0000313" key="1">
    <source>
        <dbReference type="EMBL" id="CAG6393728.1"/>
    </source>
</evidence>
<accession>A0A9W4DPH3</accession>
<comment type="caution">
    <text evidence="1">The sequence shown here is derived from an EMBL/GenBank/DDBJ whole genome shotgun (WGS) entry which is preliminary data.</text>
</comment>
<protein>
    <submittedName>
        <fullName evidence="1">Uncharacterized protein</fullName>
    </submittedName>
</protein>
<gene>
    <name evidence="1" type="ORF">SCOCK_210168</name>
</gene>
<keyword evidence="2" id="KW-1185">Reference proteome</keyword>